<feature type="domain" description="Integrase catalytic" evidence="1">
    <location>
        <begin position="511"/>
        <end position="685"/>
    </location>
</feature>
<dbReference type="GO" id="GO:0003676">
    <property type="term" value="F:nucleic acid binding"/>
    <property type="evidence" value="ECO:0007669"/>
    <property type="project" value="InterPro"/>
</dbReference>
<protein>
    <submittedName>
        <fullName evidence="3">Uncharacterized protein LOC112691401</fullName>
    </submittedName>
</protein>
<dbReference type="GeneID" id="112691401"/>
<dbReference type="InterPro" id="IPR041588">
    <property type="entry name" value="Integrase_H2C2"/>
</dbReference>
<dbReference type="PANTHER" id="PTHR47331">
    <property type="entry name" value="PHD-TYPE DOMAIN-CONTAINING PROTEIN"/>
    <property type="match status" value="1"/>
</dbReference>
<accession>A0A8B8GFQ4</accession>
<name>A0A8B8GFQ4_9HEMI</name>
<dbReference type="SUPFAM" id="SSF53098">
    <property type="entry name" value="Ribonuclease H-like"/>
    <property type="match status" value="1"/>
</dbReference>
<feature type="non-terminal residue" evidence="3">
    <location>
        <position position="1"/>
    </location>
</feature>
<dbReference type="OrthoDB" id="6597182at2759"/>
<proteinExistence type="predicted"/>
<dbReference type="InterPro" id="IPR001584">
    <property type="entry name" value="Integrase_cat-core"/>
</dbReference>
<dbReference type="Pfam" id="PF05380">
    <property type="entry name" value="Peptidase_A17"/>
    <property type="match status" value="1"/>
</dbReference>
<gene>
    <name evidence="3" type="primary">LOC112691401</name>
</gene>
<reference evidence="3" key="1">
    <citation type="submission" date="2025-08" db="UniProtKB">
        <authorList>
            <consortium name="RefSeq"/>
        </authorList>
    </citation>
    <scope>IDENTIFICATION</scope>
    <source>
        <tissue evidence="3">Whole body</tissue>
    </source>
</reference>
<dbReference type="RefSeq" id="XP_025421431.1">
    <property type="nucleotide sequence ID" value="XM_025565646.1"/>
</dbReference>
<dbReference type="GO" id="GO:0015074">
    <property type="term" value="P:DNA integration"/>
    <property type="evidence" value="ECO:0007669"/>
    <property type="project" value="InterPro"/>
</dbReference>
<evidence type="ECO:0000313" key="3">
    <source>
        <dbReference type="RefSeq" id="XP_025421431.1"/>
    </source>
</evidence>
<dbReference type="InterPro" id="IPR036397">
    <property type="entry name" value="RNaseH_sf"/>
</dbReference>
<dbReference type="Proteomes" id="UP000694846">
    <property type="component" value="Unplaced"/>
</dbReference>
<organism evidence="2 3">
    <name type="scientific">Sipha flava</name>
    <name type="common">yellow sugarcane aphid</name>
    <dbReference type="NCBI Taxonomy" id="143950"/>
    <lineage>
        <taxon>Eukaryota</taxon>
        <taxon>Metazoa</taxon>
        <taxon>Ecdysozoa</taxon>
        <taxon>Arthropoda</taxon>
        <taxon>Hexapoda</taxon>
        <taxon>Insecta</taxon>
        <taxon>Pterygota</taxon>
        <taxon>Neoptera</taxon>
        <taxon>Paraneoptera</taxon>
        <taxon>Hemiptera</taxon>
        <taxon>Sternorrhyncha</taxon>
        <taxon>Aphidomorpha</taxon>
        <taxon>Aphidoidea</taxon>
        <taxon>Aphididae</taxon>
        <taxon>Sipha</taxon>
    </lineage>
</organism>
<sequence length="685" mass="77539">SPSLLKRFPDAQEDPNYMVKLSEEDVISALGLLWQPVNDCFKFAIKDWSSPPCMTKRTLLSDVNGIYDPIGLIVPVLIKGKIFIQQLWSCKLGWDDMLSADLQSKWSAFYLSLRSLQSLSIPRCIICKSSKDIQIHGFCDASQEAFGACIYLRSVESNGSVTVKLFTAKSRVAPLHPTTIPRLELCGALLLAELFHEVKEELKLLNINFNPSTTYLWTDSTIVLGWIKSQSIFQVYVSNRLARILDVTTPNQWFHVPSLENPADLISRGVSAAAILHSCLWWHGPSWLKDAQDKWPITCTPASDSLPELRQVKLILATTRQDNILFERYSKWTPLVRNTSWLLRFIHNCRCSRNKTLVPRSGFLSVTELESAQVVWYRYAQLQFFDELSALQKRQPVARSSKIKSLNPCLDADGVMRVCGRLARAPISDKIKYPIILPSQHRLTRMIFEYEHIRLLHVGPQALFANIQTRFWPLRGRDIARATVRNCKTCFKVRPRFSAPLMAPLPKERVTIERPFNRTGVDFCGPVLIKSGIRRVTAIKCYIAVFVCFVTRAVHLELVTDLTADAFIAALSRFMSRRGMCSHVYSDNATNFVGAHKVLTQYFALSSKNQRVVDVMANQGIQWHFIPPSAPHFGGLWEAAVKSAKHLMLKTSKGALLNAEEMNTLLCKIEAILNSRPMTSLSDDP</sequence>
<evidence type="ECO:0000313" key="2">
    <source>
        <dbReference type="Proteomes" id="UP000694846"/>
    </source>
</evidence>
<keyword evidence="2" id="KW-1185">Reference proteome</keyword>
<evidence type="ECO:0000259" key="1">
    <source>
        <dbReference type="PROSITE" id="PS50994"/>
    </source>
</evidence>
<dbReference type="PROSITE" id="PS50994">
    <property type="entry name" value="INTEGRASE"/>
    <property type="match status" value="1"/>
</dbReference>
<dbReference type="Gene3D" id="3.30.420.10">
    <property type="entry name" value="Ribonuclease H-like superfamily/Ribonuclease H"/>
    <property type="match status" value="1"/>
</dbReference>
<dbReference type="InterPro" id="IPR012337">
    <property type="entry name" value="RNaseH-like_sf"/>
</dbReference>
<dbReference type="AlphaFoldDB" id="A0A8B8GFQ4"/>
<feature type="non-terminal residue" evidence="3">
    <location>
        <position position="685"/>
    </location>
</feature>
<dbReference type="Pfam" id="PF17921">
    <property type="entry name" value="Integrase_H2C2"/>
    <property type="match status" value="1"/>
</dbReference>
<dbReference type="InterPro" id="IPR008042">
    <property type="entry name" value="Retrotrans_Pao"/>
</dbReference>